<dbReference type="GO" id="GO:0005886">
    <property type="term" value="C:plasma membrane"/>
    <property type="evidence" value="ECO:0007669"/>
    <property type="project" value="TreeGrafter"/>
</dbReference>
<feature type="domain" description="GGDEF" evidence="4">
    <location>
        <begin position="219"/>
        <end position="349"/>
    </location>
</feature>
<sequence>MTVIFRSDQLRSENLAHMELGAETLRQQLQTLFPISAVVTLIIAFAIFVTESALAPTAITLIGTGLSITLHYLNLRRKNPYLLIWVFIAFTSFTCIYDFYIQSTNLVSHTVALTIPLLCFFALRHQLACWYSLLFGLVYIVMSASEMASKQHQITETLQNLSAYIMVVVMAYLLAQHRNDAIKQVQQASTTDFLTGLLNRQGMEAAYQQQAYRSNRYLKDLTMLSLEIDGLKNINDRYGLEAGDNVLIMVAKRLKQLSNTGDYLARVGGGEFCILQPETSLDEAEQNALNLKSHIAACQLHLDNGQTISVTVSIGLTQVEYQMFSLDYIKVDSARQRAKNWGRDQIAIS</sequence>
<evidence type="ECO:0000256" key="1">
    <source>
        <dbReference type="ARBA" id="ARBA00012528"/>
    </source>
</evidence>
<evidence type="ECO:0000313" key="6">
    <source>
        <dbReference type="Proteomes" id="UP000036097"/>
    </source>
</evidence>
<name>A0A0J1H0Y3_9GAMM</name>
<feature type="transmembrane region" description="Helical" evidence="3">
    <location>
        <begin position="157"/>
        <end position="175"/>
    </location>
</feature>
<dbReference type="SUPFAM" id="SSF55073">
    <property type="entry name" value="Nucleotide cyclase"/>
    <property type="match status" value="1"/>
</dbReference>
<comment type="caution">
    <text evidence="5">The sequence shown here is derived from an EMBL/GenBank/DDBJ whole genome shotgun (WGS) entry which is preliminary data.</text>
</comment>
<dbReference type="RefSeq" id="WP_047879162.1">
    <property type="nucleotide sequence ID" value="NZ_LDOT01000014.1"/>
</dbReference>
<gene>
    <name evidence="5" type="ORF">ABT56_11910</name>
</gene>
<dbReference type="NCBIfam" id="TIGR00254">
    <property type="entry name" value="GGDEF"/>
    <property type="match status" value="1"/>
</dbReference>
<dbReference type="InterPro" id="IPR043128">
    <property type="entry name" value="Rev_trsase/Diguanyl_cyclase"/>
</dbReference>
<keyword evidence="3" id="KW-1133">Transmembrane helix</keyword>
<organism evidence="5 6">
    <name type="scientific">Photobacterium aquae</name>
    <dbReference type="NCBI Taxonomy" id="1195763"/>
    <lineage>
        <taxon>Bacteria</taxon>
        <taxon>Pseudomonadati</taxon>
        <taxon>Pseudomonadota</taxon>
        <taxon>Gammaproteobacteria</taxon>
        <taxon>Vibrionales</taxon>
        <taxon>Vibrionaceae</taxon>
        <taxon>Photobacterium</taxon>
    </lineage>
</organism>
<dbReference type="Pfam" id="PF00990">
    <property type="entry name" value="GGDEF"/>
    <property type="match status" value="1"/>
</dbReference>
<dbReference type="CDD" id="cd01949">
    <property type="entry name" value="GGDEF"/>
    <property type="match status" value="1"/>
</dbReference>
<keyword evidence="3" id="KW-0812">Transmembrane</keyword>
<dbReference type="PATRIC" id="fig|1195763.3.peg.2513"/>
<dbReference type="GO" id="GO:0043709">
    <property type="term" value="P:cell adhesion involved in single-species biofilm formation"/>
    <property type="evidence" value="ECO:0007669"/>
    <property type="project" value="TreeGrafter"/>
</dbReference>
<protein>
    <recommendedName>
        <fullName evidence="1">diguanylate cyclase</fullName>
        <ecNumber evidence="1">2.7.7.65</ecNumber>
    </recommendedName>
</protein>
<dbReference type="GO" id="GO:1902201">
    <property type="term" value="P:negative regulation of bacterial-type flagellum-dependent cell motility"/>
    <property type="evidence" value="ECO:0007669"/>
    <property type="project" value="TreeGrafter"/>
</dbReference>
<keyword evidence="6" id="KW-1185">Reference proteome</keyword>
<dbReference type="InterPro" id="IPR029787">
    <property type="entry name" value="Nucleotide_cyclase"/>
</dbReference>
<dbReference type="PROSITE" id="PS50887">
    <property type="entry name" value="GGDEF"/>
    <property type="match status" value="1"/>
</dbReference>
<dbReference type="Proteomes" id="UP000036097">
    <property type="component" value="Unassembled WGS sequence"/>
</dbReference>
<evidence type="ECO:0000256" key="3">
    <source>
        <dbReference type="SAM" id="Phobius"/>
    </source>
</evidence>
<dbReference type="AlphaFoldDB" id="A0A0J1H0Y3"/>
<dbReference type="SMART" id="SM00267">
    <property type="entry name" value="GGDEF"/>
    <property type="match status" value="1"/>
</dbReference>
<dbReference type="InterPro" id="IPR000160">
    <property type="entry name" value="GGDEF_dom"/>
</dbReference>
<dbReference type="PANTHER" id="PTHR45138:SF9">
    <property type="entry name" value="DIGUANYLATE CYCLASE DGCM-RELATED"/>
    <property type="match status" value="1"/>
</dbReference>
<dbReference type="GO" id="GO:0052621">
    <property type="term" value="F:diguanylate cyclase activity"/>
    <property type="evidence" value="ECO:0007669"/>
    <property type="project" value="UniProtKB-EC"/>
</dbReference>
<feature type="transmembrane region" description="Helical" evidence="3">
    <location>
        <begin position="31"/>
        <end position="49"/>
    </location>
</feature>
<evidence type="ECO:0000259" key="4">
    <source>
        <dbReference type="PROSITE" id="PS50887"/>
    </source>
</evidence>
<dbReference type="EMBL" id="LDOT01000014">
    <property type="protein sequence ID" value="KLV05481.1"/>
    <property type="molecule type" value="Genomic_DNA"/>
</dbReference>
<reference evidence="5 6" key="1">
    <citation type="submission" date="2015-05" db="EMBL/GenBank/DDBJ databases">
        <title>Photobacterium galathea sp. nov.</title>
        <authorList>
            <person name="Machado H."/>
            <person name="Gram L."/>
        </authorList>
    </citation>
    <scope>NUCLEOTIDE SEQUENCE [LARGE SCALE GENOMIC DNA]</scope>
    <source>
        <strain evidence="5 6">CGMCC 1.12159</strain>
    </source>
</reference>
<feature type="transmembrane region" description="Helical" evidence="3">
    <location>
        <begin position="55"/>
        <end position="75"/>
    </location>
</feature>
<dbReference type="STRING" id="1195763.ABT56_11910"/>
<dbReference type="InterPro" id="IPR050469">
    <property type="entry name" value="Diguanylate_Cyclase"/>
</dbReference>
<feature type="transmembrane region" description="Helical" evidence="3">
    <location>
        <begin position="82"/>
        <end position="100"/>
    </location>
</feature>
<feature type="transmembrane region" description="Helical" evidence="3">
    <location>
        <begin position="106"/>
        <end position="123"/>
    </location>
</feature>
<dbReference type="OrthoDB" id="5811787at2"/>
<dbReference type="Gene3D" id="3.30.70.270">
    <property type="match status" value="1"/>
</dbReference>
<comment type="catalytic activity">
    <reaction evidence="2">
        <text>2 GTP = 3',3'-c-di-GMP + 2 diphosphate</text>
        <dbReference type="Rhea" id="RHEA:24898"/>
        <dbReference type="ChEBI" id="CHEBI:33019"/>
        <dbReference type="ChEBI" id="CHEBI:37565"/>
        <dbReference type="ChEBI" id="CHEBI:58805"/>
        <dbReference type="EC" id="2.7.7.65"/>
    </reaction>
</comment>
<keyword evidence="3" id="KW-0472">Membrane</keyword>
<evidence type="ECO:0000313" key="5">
    <source>
        <dbReference type="EMBL" id="KLV05481.1"/>
    </source>
</evidence>
<evidence type="ECO:0000256" key="2">
    <source>
        <dbReference type="ARBA" id="ARBA00034247"/>
    </source>
</evidence>
<proteinExistence type="predicted"/>
<dbReference type="EC" id="2.7.7.65" evidence="1"/>
<dbReference type="PANTHER" id="PTHR45138">
    <property type="entry name" value="REGULATORY COMPONENTS OF SENSORY TRANSDUCTION SYSTEM"/>
    <property type="match status" value="1"/>
</dbReference>
<accession>A0A0J1H0Y3</accession>
<feature type="transmembrane region" description="Helical" evidence="3">
    <location>
        <begin position="128"/>
        <end position="145"/>
    </location>
</feature>